<feature type="non-terminal residue" evidence="1">
    <location>
        <position position="1"/>
    </location>
</feature>
<dbReference type="InterPro" id="IPR011989">
    <property type="entry name" value="ARM-like"/>
</dbReference>
<evidence type="ECO:0000313" key="1">
    <source>
        <dbReference type="EMBL" id="KKL71562.1"/>
    </source>
</evidence>
<dbReference type="AlphaFoldDB" id="A0A0F9H8T5"/>
<protein>
    <submittedName>
        <fullName evidence="1">Uncharacterized protein</fullName>
    </submittedName>
</protein>
<gene>
    <name evidence="1" type="ORF">LCGC14_2093650</name>
</gene>
<dbReference type="Gene3D" id="1.25.10.10">
    <property type="entry name" value="Leucine-rich Repeat Variant"/>
    <property type="match status" value="1"/>
</dbReference>
<sequence length="76" mass="8346">VRAAVAVHPNVKLDTLLRLLKDTTTAISLIVLIAAQPKITIEVLQKLATHKNPRVSEEAKGVLFIRSKGHIDIQDD</sequence>
<comment type="caution">
    <text evidence="1">The sequence shown here is derived from an EMBL/GenBank/DDBJ whole genome shotgun (WGS) entry which is preliminary data.</text>
</comment>
<organism evidence="1">
    <name type="scientific">marine sediment metagenome</name>
    <dbReference type="NCBI Taxonomy" id="412755"/>
    <lineage>
        <taxon>unclassified sequences</taxon>
        <taxon>metagenomes</taxon>
        <taxon>ecological metagenomes</taxon>
    </lineage>
</organism>
<proteinExistence type="predicted"/>
<accession>A0A0F9H8T5</accession>
<name>A0A0F9H8T5_9ZZZZ</name>
<reference evidence="1" key="1">
    <citation type="journal article" date="2015" name="Nature">
        <title>Complex archaea that bridge the gap between prokaryotes and eukaryotes.</title>
        <authorList>
            <person name="Spang A."/>
            <person name="Saw J.H."/>
            <person name="Jorgensen S.L."/>
            <person name="Zaremba-Niedzwiedzka K."/>
            <person name="Martijn J."/>
            <person name="Lind A.E."/>
            <person name="van Eijk R."/>
            <person name="Schleper C."/>
            <person name="Guy L."/>
            <person name="Ettema T.J."/>
        </authorList>
    </citation>
    <scope>NUCLEOTIDE SEQUENCE</scope>
</reference>
<dbReference type="EMBL" id="LAZR01025553">
    <property type="protein sequence ID" value="KKL71562.1"/>
    <property type="molecule type" value="Genomic_DNA"/>
</dbReference>